<dbReference type="AlphaFoldDB" id="G0U212"/>
<evidence type="ECO:0000256" key="1">
    <source>
        <dbReference type="SAM" id="Phobius"/>
    </source>
</evidence>
<organism evidence="2">
    <name type="scientific">Trypanosoma vivax (strain Y486)</name>
    <dbReference type="NCBI Taxonomy" id="1055687"/>
    <lineage>
        <taxon>Eukaryota</taxon>
        <taxon>Discoba</taxon>
        <taxon>Euglenozoa</taxon>
        <taxon>Kinetoplastea</taxon>
        <taxon>Metakinetoplastina</taxon>
        <taxon>Trypanosomatida</taxon>
        <taxon>Trypanosomatidae</taxon>
        <taxon>Trypanosoma</taxon>
        <taxon>Duttonella</taxon>
    </lineage>
</organism>
<keyword evidence="1" id="KW-0812">Transmembrane</keyword>
<sequence length="99" mass="11220">MRDFVWRVPTLSSLALPIFLVYLNCCIVSFWCPLLLHVAAAQPKTRIAHIARVSVQFITITNIIIIICERALSPCTFGWDVSHHKSTCPLVHLVVLRSH</sequence>
<feature type="transmembrane region" description="Helical" evidence="1">
    <location>
        <begin position="14"/>
        <end position="36"/>
    </location>
</feature>
<accession>G0U212</accession>
<dbReference type="VEuPathDB" id="TriTrypDB:TvY486_0901380"/>
<protein>
    <submittedName>
        <fullName evidence="2">Uncharacterized protein</fullName>
    </submittedName>
</protein>
<keyword evidence="1" id="KW-1133">Transmembrane helix</keyword>
<dbReference type="EMBL" id="HE573025">
    <property type="protein sequence ID" value="CCC50315.1"/>
    <property type="molecule type" value="Genomic_DNA"/>
</dbReference>
<name>G0U212_TRYVY</name>
<gene>
    <name evidence="2" type="ORF">TVY486_0901380</name>
</gene>
<evidence type="ECO:0000313" key="2">
    <source>
        <dbReference type="EMBL" id="CCC50315.1"/>
    </source>
</evidence>
<proteinExistence type="predicted"/>
<reference evidence="2" key="1">
    <citation type="journal article" date="2012" name="Proc. Natl. Acad. Sci. U.S.A.">
        <title>Antigenic diversity is generated by distinct evolutionary mechanisms in African trypanosome species.</title>
        <authorList>
            <person name="Jackson A.P."/>
            <person name="Berry A."/>
            <person name="Aslett M."/>
            <person name="Allison H.C."/>
            <person name="Burton P."/>
            <person name="Vavrova-Anderson J."/>
            <person name="Brown R."/>
            <person name="Browne H."/>
            <person name="Corton N."/>
            <person name="Hauser H."/>
            <person name="Gamble J."/>
            <person name="Gilderthorp R."/>
            <person name="Marcello L."/>
            <person name="McQuillan J."/>
            <person name="Otto T.D."/>
            <person name="Quail M.A."/>
            <person name="Sanders M.J."/>
            <person name="van Tonder A."/>
            <person name="Ginger M.L."/>
            <person name="Field M.C."/>
            <person name="Barry J.D."/>
            <person name="Hertz-Fowler C."/>
            <person name="Berriman M."/>
        </authorList>
    </citation>
    <scope>NUCLEOTIDE SEQUENCE</scope>
    <source>
        <strain evidence="2">Y486</strain>
    </source>
</reference>
<keyword evidence="1" id="KW-0472">Membrane</keyword>